<dbReference type="EMBL" id="JBICBT010000262">
    <property type="protein sequence ID" value="KAL3118816.1"/>
    <property type="molecule type" value="Genomic_DNA"/>
</dbReference>
<proteinExistence type="predicted"/>
<sequence length="84" mass="9651">MMNGGAMNVAYATEVISTQQNWVANVEWEAARSKTFSPFVNSCQKIEDGRSARWTDWTSTCEAKMEQREEEQVKDERIDGEEIN</sequence>
<accession>A0ABD2LUB8</accession>
<name>A0ABD2LUB8_9BILA</name>
<feature type="compositionally biased region" description="Basic and acidic residues" evidence="1">
    <location>
        <begin position="65"/>
        <end position="77"/>
    </location>
</feature>
<reference evidence="2 3" key="1">
    <citation type="submission" date="2024-10" db="EMBL/GenBank/DDBJ databases">
        <authorList>
            <person name="Kim D."/>
        </authorList>
    </citation>
    <scope>NUCLEOTIDE SEQUENCE [LARGE SCALE GENOMIC DNA]</scope>
    <source>
        <strain evidence="2">BH-2024</strain>
    </source>
</reference>
<gene>
    <name evidence="2" type="ORF">niasHT_002653</name>
</gene>
<comment type="caution">
    <text evidence="2">The sequence shown here is derived from an EMBL/GenBank/DDBJ whole genome shotgun (WGS) entry which is preliminary data.</text>
</comment>
<keyword evidence="3" id="KW-1185">Reference proteome</keyword>
<evidence type="ECO:0000313" key="3">
    <source>
        <dbReference type="Proteomes" id="UP001620626"/>
    </source>
</evidence>
<evidence type="ECO:0000313" key="2">
    <source>
        <dbReference type="EMBL" id="KAL3118816.1"/>
    </source>
</evidence>
<protein>
    <submittedName>
        <fullName evidence="2">Uncharacterized protein</fullName>
    </submittedName>
</protein>
<evidence type="ECO:0000256" key="1">
    <source>
        <dbReference type="SAM" id="MobiDB-lite"/>
    </source>
</evidence>
<organism evidence="2 3">
    <name type="scientific">Heterodera trifolii</name>
    <dbReference type="NCBI Taxonomy" id="157864"/>
    <lineage>
        <taxon>Eukaryota</taxon>
        <taxon>Metazoa</taxon>
        <taxon>Ecdysozoa</taxon>
        <taxon>Nematoda</taxon>
        <taxon>Chromadorea</taxon>
        <taxon>Rhabditida</taxon>
        <taxon>Tylenchina</taxon>
        <taxon>Tylenchomorpha</taxon>
        <taxon>Tylenchoidea</taxon>
        <taxon>Heteroderidae</taxon>
        <taxon>Heteroderinae</taxon>
        <taxon>Heterodera</taxon>
    </lineage>
</organism>
<feature type="region of interest" description="Disordered" evidence="1">
    <location>
        <begin position="65"/>
        <end position="84"/>
    </location>
</feature>
<dbReference type="Proteomes" id="UP001620626">
    <property type="component" value="Unassembled WGS sequence"/>
</dbReference>
<dbReference type="AlphaFoldDB" id="A0ABD2LUB8"/>